<dbReference type="AlphaFoldDB" id="A0AAW0EU43"/>
<accession>A0AAW0EU43</accession>
<dbReference type="EMBL" id="JAECZO010000099">
    <property type="protein sequence ID" value="KAK7197229.1"/>
    <property type="molecule type" value="Genomic_DNA"/>
</dbReference>
<proteinExistence type="predicted"/>
<dbReference type="Proteomes" id="UP001430356">
    <property type="component" value="Unassembled WGS sequence"/>
</dbReference>
<feature type="region of interest" description="Disordered" evidence="1">
    <location>
        <begin position="1"/>
        <end position="53"/>
    </location>
</feature>
<evidence type="ECO:0000313" key="2">
    <source>
        <dbReference type="EMBL" id="KAK7197229.1"/>
    </source>
</evidence>
<evidence type="ECO:0008006" key="4">
    <source>
        <dbReference type="Google" id="ProtNLM"/>
    </source>
</evidence>
<evidence type="ECO:0000256" key="1">
    <source>
        <dbReference type="SAM" id="MobiDB-lite"/>
    </source>
</evidence>
<sequence>MHKPRSASVSALPSVMAPHPPSAGAPTAPRRRTYNGDLRSSSSSSRPRQVSLAAPRHVPKYVFTAPAPIPWPRTLRGARDVFAATVSYNRPRQPSKAGEGALLQPVRPQSVASAADPARHPAAHRVSFAADKVGGDSDEDAALFGDTFDGGLSCSSLAGWSARGSRRPSSHLGRSMKLQLDAAAIEDELGWSTNSRSLSVGGAAANALQAKFAAFDTLRLLLVPIWKLYRFHKQMVRATATVAKYVLRKVHRRRQRRNERAADAILCVLQNPRTRLRCAAHLLGARAALIQRAFRRHRQRVQAVVELNYRKMRRDAEEAYWAAVVAQRKAELAEQPLTSTAVARAVREVVEATAEVRTRFGTIHRRSTLLHDAATAAAEAARNYELDVYNFYMIGRLPESLLRFETASAVFAHLRRSAVRAHLMDDFSATRARRAAMEGFLEPDDLATPIHAPPTRRGGKSRAMLPHFLPESVYSVILDNTCYVTSIIRDDKMLRAHLRQRAHPLEAY</sequence>
<gene>
    <name evidence="2" type="ORF">NESM_000668800</name>
</gene>
<protein>
    <recommendedName>
        <fullName evidence="4">IQ calmodulin-binding motif family protein</fullName>
    </recommendedName>
</protein>
<organism evidence="2 3">
    <name type="scientific">Novymonas esmeraldas</name>
    <dbReference type="NCBI Taxonomy" id="1808958"/>
    <lineage>
        <taxon>Eukaryota</taxon>
        <taxon>Discoba</taxon>
        <taxon>Euglenozoa</taxon>
        <taxon>Kinetoplastea</taxon>
        <taxon>Metakinetoplastina</taxon>
        <taxon>Trypanosomatida</taxon>
        <taxon>Trypanosomatidae</taxon>
        <taxon>Novymonas</taxon>
    </lineage>
</organism>
<name>A0AAW0EU43_9TRYP</name>
<comment type="caution">
    <text evidence="2">The sequence shown here is derived from an EMBL/GenBank/DDBJ whole genome shotgun (WGS) entry which is preliminary data.</text>
</comment>
<evidence type="ECO:0000313" key="3">
    <source>
        <dbReference type="Proteomes" id="UP001430356"/>
    </source>
</evidence>
<reference evidence="2 3" key="1">
    <citation type="journal article" date="2021" name="MBio">
        <title>A New Model Trypanosomatid, Novymonas esmeraldas: Genomic Perception of Its 'Candidatus Pandoraea novymonadis' Endosymbiont.</title>
        <authorList>
            <person name="Zakharova A."/>
            <person name="Saura A."/>
            <person name="Butenko A."/>
            <person name="Podesvova L."/>
            <person name="Warmusova S."/>
            <person name="Kostygov A.Y."/>
            <person name="Nenarokova A."/>
            <person name="Lukes J."/>
            <person name="Opperdoes F.R."/>
            <person name="Yurchenko V."/>
        </authorList>
    </citation>
    <scope>NUCLEOTIDE SEQUENCE [LARGE SCALE GENOMIC DNA]</scope>
    <source>
        <strain evidence="2 3">E262AT.01</strain>
    </source>
</reference>
<feature type="region of interest" description="Disordered" evidence="1">
    <location>
        <begin position="90"/>
        <end position="122"/>
    </location>
</feature>
<keyword evidence="3" id="KW-1185">Reference proteome</keyword>